<accession>A0A1Y1QAM4</accession>
<dbReference type="AlphaFoldDB" id="A0A1Y1QAM4"/>
<gene>
    <name evidence="1" type="ORF">BWK73_46350</name>
</gene>
<dbReference type="Proteomes" id="UP000192491">
    <property type="component" value="Unassembled WGS sequence"/>
</dbReference>
<proteinExistence type="predicted"/>
<comment type="caution">
    <text evidence="1">The sequence shown here is derived from an EMBL/GenBank/DDBJ whole genome shotgun (WGS) entry which is preliminary data.</text>
</comment>
<name>A0A1Y1QAM4_9GAMM</name>
<sequence>MTDKTVTPLTGSTSQDVGGASYTLVGKFPERFYRRREVCEMLAIASSTLTDYVKQGVVGQTCILA</sequence>
<dbReference type="EMBL" id="MTEJ01000584">
    <property type="protein sequence ID" value="OQX01360.1"/>
    <property type="molecule type" value="Genomic_DNA"/>
</dbReference>
<protein>
    <recommendedName>
        <fullName evidence="3">DNA-binding protein</fullName>
    </recommendedName>
</protein>
<organism evidence="1 2">
    <name type="scientific">Thiothrix lacustris</name>
    <dbReference type="NCBI Taxonomy" id="525917"/>
    <lineage>
        <taxon>Bacteria</taxon>
        <taxon>Pseudomonadati</taxon>
        <taxon>Pseudomonadota</taxon>
        <taxon>Gammaproteobacteria</taxon>
        <taxon>Thiotrichales</taxon>
        <taxon>Thiotrichaceae</taxon>
        <taxon>Thiothrix</taxon>
    </lineage>
</organism>
<evidence type="ECO:0008006" key="3">
    <source>
        <dbReference type="Google" id="ProtNLM"/>
    </source>
</evidence>
<evidence type="ECO:0000313" key="2">
    <source>
        <dbReference type="Proteomes" id="UP000192491"/>
    </source>
</evidence>
<reference evidence="1 2" key="1">
    <citation type="submission" date="2017-01" db="EMBL/GenBank/DDBJ databases">
        <title>Novel large sulfur bacteria in the metagenomes of groundwater-fed chemosynthetic microbial mats in the Lake Huron basin.</title>
        <authorList>
            <person name="Sharrar A.M."/>
            <person name="Flood B.E."/>
            <person name="Bailey J.V."/>
            <person name="Jones D.S."/>
            <person name="Biddanda B."/>
            <person name="Ruberg S.A."/>
            <person name="Marcus D.N."/>
            <person name="Dick G.J."/>
        </authorList>
    </citation>
    <scope>NUCLEOTIDE SEQUENCE [LARGE SCALE GENOMIC DNA]</scope>
    <source>
        <strain evidence="1">A8</strain>
    </source>
</reference>
<evidence type="ECO:0000313" key="1">
    <source>
        <dbReference type="EMBL" id="OQX01360.1"/>
    </source>
</evidence>